<evidence type="ECO:0000313" key="4">
    <source>
        <dbReference type="EMBL" id="GGK35183.1"/>
    </source>
</evidence>
<gene>
    <name evidence="4" type="ORF">GCM10011591_03570</name>
</gene>
<keyword evidence="1 2" id="KW-0238">DNA-binding</keyword>
<dbReference type="Proteomes" id="UP000612956">
    <property type="component" value="Unassembled WGS sequence"/>
</dbReference>
<proteinExistence type="predicted"/>
<reference evidence="4" key="2">
    <citation type="submission" date="2020-09" db="EMBL/GenBank/DDBJ databases">
        <authorList>
            <person name="Sun Q."/>
            <person name="Zhou Y."/>
        </authorList>
    </citation>
    <scope>NUCLEOTIDE SEQUENCE</scope>
    <source>
        <strain evidence="4">CGMCC 4.7278</strain>
    </source>
</reference>
<evidence type="ECO:0000259" key="3">
    <source>
        <dbReference type="PROSITE" id="PS50977"/>
    </source>
</evidence>
<dbReference type="InterPro" id="IPR001647">
    <property type="entry name" value="HTH_TetR"/>
</dbReference>
<feature type="DNA-binding region" description="H-T-H motif" evidence="2">
    <location>
        <begin position="37"/>
        <end position="56"/>
    </location>
</feature>
<protein>
    <submittedName>
        <fullName evidence="4">Transcriptional regulator, TetR family protein</fullName>
    </submittedName>
</protein>
<dbReference type="PANTHER" id="PTHR30055">
    <property type="entry name" value="HTH-TYPE TRANSCRIPTIONAL REGULATOR RUTR"/>
    <property type="match status" value="1"/>
</dbReference>
<dbReference type="PANTHER" id="PTHR30055:SF160">
    <property type="entry name" value="TRANSCRIPTIONAL REGULATORY PROTEIN (PROBABLY ASNC-FAMILY)-RELATED"/>
    <property type="match status" value="1"/>
</dbReference>
<dbReference type="GO" id="GO:0000976">
    <property type="term" value="F:transcription cis-regulatory region binding"/>
    <property type="evidence" value="ECO:0007669"/>
    <property type="project" value="TreeGrafter"/>
</dbReference>
<reference evidence="4" key="1">
    <citation type="journal article" date="2014" name="Int. J. Syst. Evol. Microbiol.">
        <title>Complete genome sequence of Corynebacterium casei LMG S-19264T (=DSM 44701T), isolated from a smear-ripened cheese.</title>
        <authorList>
            <consortium name="US DOE Joint Genome Institute (JGI-PGF)"/>
            <person name="Walter F."/>
            <person name="Albersmeier A."/>
            <person name="Kalinowski J."/>
            <person name="Ruckert C."/>
        </authorList>
    </citation>
    <scope>NUCLEOTIDE SEQUENCE</scope>
    <source>
        <strain evidence="4">CGMCC 4.7278</strain>
    </source>
</reference>
<dbReference type="InterPro" id="IPR009057">
    <property type="entry name" value="Homeodomain-like_sf"/>
</dbReference>
<dbReference type="SUPFAM" id="SSF46689">
    <property type="entry name" value="Homeodomain-like"/>
    <property type="match status" value="1"/>
</dbReference>
<dbReference type="GO" id="GO:0003700">
    <property type="term" value="F:DNA-binding transcription factor activity"/>
    <property type="evidence" value="ECO:0007669"/>
    <property type="project" value="TreeGrafter"/>
</dbReference>
<dbReference type="InterPro" id="IPR050109">
    <property type="entry name" value="HTH-type_TetR-like_transc_reg"/>
</dbReference>
<keyword evidence="5" id="KW-1185">Reference proteome</keyword>
<evidence type="ECO:0000313" key="5">
    <source>
        <dbReference type="Proteomes" id="UP000612956"/>
    </source>
</evidence>
<accession>A0A917Q8I9</accession>
<dbReference type="EMBL" id="BMMW01000001">
    <property type="protein sequence ID" value="GGK35183.1"/>
    <property type="molecule type" value="Genomic_DNA"/>
</dbReference>
<dbReference type="SUPFAM" id="SSF48498">
    <property type="entry name" value="Tetracyclin repressor-like, C-terminal domain"/>
    <property type="match status" value="1"/>
</dbReference>
<name>A0A917Q8I9_9NOCA</name>
<feature type="domain" description="HTH tetR-type" evidence="3">
    <location>
        <begin position="13"/>
        <end position="74"/>
    </location>
</feature>
<dbReference type="Gene3D" id="1.10.357.10">
    <property type="entry name" value="Tetracycline Repressor, domain 2"/>
    <property type="match status" value="1"/>
</dbReference>
<organism evidence="4 5">
    <name type="scientific">Nocardia camponoti</name>
    <dbReference type="NCBI Taxonomy" id="1616106"/>
    <lineage>
        <taxon>Bacteria</taxon>
        <taxon>Bacillati</taxon>
        <taxon>Actinomycetota</taxon>
        <taxon>Actinomycetes</taxon>
        <taxon>Mycobacteriales</taxon>
        <taxon>Nocardiaceae</taxon>
        <taxon>Nocardia</taxon>
    </lineage>
</organism>
<dbReference type="PROSITE" id="PS50977">
    <property type="entry name" value="HTH_TETR_2"/>
    <property type="match status" value="1"/>
</dbReference>
<evidence type="ECO:0000256" key="2">
    <source>
        <dbReference type="PROSITE-ProRule" id="PRU00335"/>
    </source>
</evidence>
<dbReference type="AlphaFoldDB" id="A0A917Q8I9"/>
<comment type="caution">
    <text evidence="4">The sequence shown here is derived from an EMBL/GenBank/DDBJ whole genome shotgun (WGS) entry which is preliminary data.</text>
</comment>
<dbReference type="InterPro" id="IPR036271">
    <property type="entry name" value="Tet_transcr_reg_TetR-rel_C_sf"/>
</dbReference>
<sequence length="229" mass="25129">MSGRKERWKPHNESRRERLMLAAIELLEETPAGVEVPVVQIAERAGLAKSVMYRQFAGREELDRLARRDIAERFTNEIEDALDISVGSINEILYRTVEAVVAWVQGHPRLHEFLKTGPSEENSDTDALSSLITSISSSVTSLVTGLAGVVGVADDDAADTMTFAIVSMTEATVTRWATDPSPALPRERLISEVASYAWHVVDGVARQHDLVLDPDLPLTTIISQLAARA</sequence>
<evidence type="ECO:0000256" key="1">
    <source>
        <dbReference type="ARBA" id="ARBA00023125"/>
    </source>
</evidence>